<dbReference type="Pfam" id="PF23019">
    <property type="entry name" value="DUF7033"/>
    <property type="match status" value="1"/>
</dbReference>
<comment type="caution">
    <text evidence="2">The sequence shown here is derived from an EMBL/GenBank/DDBJ whole genome shotgun (WGS) entry which is preliminary data.</text>
</comment>
<dbReference type="AlphaFoldDB" id="A0A9D1X9Y3"/>
<evidence type="ECO:0000259" key="1">
    <source>
        <dbReference type="Pfam" id="PF23019"/>
    </source>
</evidence>
<evidence type="ECO:0000313" key="3">
    <source>
        <dbReference type="Proteomes" id="UP000886740"/>
    </source>
</evidence>
<reference evidence="2" key="1">
    <citation type="journal article" date="2021" name="PeerJ">
        <title>Extensive microbial diversity within the chicken gut microbiome revealed by metagenomics and culture.</title>
        <authorList>
            <person name="Gilroy R."/>
            <person name="Ravi A."/>
            <person name="Getino M."/>
            <person name="Pursley I."/>
            <person name="Horton D.L."/>
            <person name="Alikhan N.F."/>
            <person name="Baker D."/>
            <person name="Gharbi K."/>
            <person name="Hall N."/>
            <person name="Watson M."/>
            <person name="Adriaenssens E.M."/>
            <person name="Foster-Nyarko E."/>
            <person name="Jarju S."/>
            <person name="Secka A."/>
            <person name="Antonio M."/>
            <person name="Oren A."/>
            <person name="Chaudhuri R.R."/>
            <person name="La Ragione R."/>
            <person name="Hildebrand F."/>
            <person name="Pallen M.J."/>
        </authorList>
    </citation>
    <scope>NUCLEOTIDE SEQUENCE</scope>
    <source>
        <strain evidence="2">ChiGjej6B6-14162</strain>
    </source>
</reference>
<dbReference type="InterPro" id="IPR054297">
    <property type="entry name" value="DUF7033"/>
</dbReference>
<accession>A0A9D1X9Y3</accession>
<dbReference type="CDD" id="cd10931">
    <property type="entry name" value="CE4_u7"/>
    <property type="match status" value="1"/>
</dbReference>
<sequence>MTEDIITYLIRFLIGEEHEPGLSRYVGYTNDPLAFGRYRVVIQPSGFFNEGIYGTERSMPQLPLAEIAGVPLLFGEPSVEWVEDTLLVKADIIASAYFLLTRYEEIRRRDIRDTHGRFPGKESLPYRAGFIDRPIVDEYGRLLRDWLRQSGLEQIEEFDPKILKIWLTHDIDIPFFCRSLRSLVRESLKGCGPAKAWQIFKGPLTEDPYYTLPWLSRHADILKRSFGDGRCETLLFLKAGGKSQEDKPHYSLWAKDIRTLIAESRRAHYQIGLHSSYDAGMEPSLIGAEKATLEKYLGTPVRFNRHHFLASREPEDLDWLEREGFTDDFTMGYADVAGFRLGTARPVRWINPENRRLSSLTLHPLTIMDRSLNDPRYMGLTYNEALIYCSRLITQTKRVNGELVLLWHNNSVANTPGPRPVNEWHREFYEELIRIIGDNE</sequence>
<dbReference type="Proteomes" id="UP000886740">
    <property type="component" value="Unassembled WGS sequence"/>
</dbReference>
<proteinExistence type="predicted"/>
<evidence type="ECO:0000313" key="2">
    <source>
        <dbReference type="EMBL" id="HIX75633.1"/>
    </source>
</evidence>
<dbReference type="EMBL" id="DXEL01000078">
    <property type="protein sequence ID" value="HIX75633.1"/>
    <property type="molecule type" value="Genomic_DNA"/>
</dbReference>
<gene>
    <name evidence="2" type="ORF">H9977_11475</name>
</gene>
<reference evidence="2" key="2">
    <citation type="submission" date="2021-04" db="EMBL/GenBank/DDBJ databases">
        <authorList>
            <person name="Gilroy R."/>
        </authorList>
    </citation>
    <scope>NUCLEOTIDE SEQUENCE</scope>
    <source>
        <strain evidence="2">ChiGjej6B6-14162</strain>
    </source>
</reference>
<protein>
    <submittedName>
        <fullName evidence="2">Polysaccharide deacetylase family protein</fullName>
    </submittedName>
</protein>
<name>A0A9D1X9Y3_9BACT</name>
<organism evidence="2 3">
    <name type="scientific">Candidatus Parabacteroides intestinipullorum</name>
    <dbReference type="NCBI Taxonomy" id="2838723"/>
    <lineage>
        <taxon>Bacteria</taxon>
        <taxon>Pseudomonadati</taxon>
        <taxon>Bacteroidota</taxon>
        <taxon>Bacteroidia</taxon>
        <taxon>Bacteroidales</taxon>
        <taxon>Tannerellaceae</taxon>
        <taxon>Parabacteroides</taxon>
    </lineage>
</organism>
<feature type="domain" description="DUF7033" evidence="1">
    <location>
        <begin position="89"/>
        <end position="177"/>
    </location>
</feature>